<accession>A0A9P6YRL7</accession>
<protein>
    <submittedName>
        <fullName evidence="1">Uncharacterized protein</fullName>
    </submittedName>
</protein>
<reference evidence="1 2" key="1">
    <citation type="journal article" date="2020" name="Microb. Genom.">
        <title>Genetic diversity of clinical and environmental Mucorales isolates obtained from an investigation of mucormycosis cases among solid organ transplant recipients.</title>
        <authorList>
            <person name="Nguyen M.H."/>
            <person name="Kaul D."/>
            <person name="Muto C."/>
            <person name="Cheng S.J."/>
            <person name="Richter R.A."/>
            <person name="Bruno V.M."/>
            <person name="Liu G."/>
            <person name="Beyhan S."/>
            <person name="Sundermann A.J."/>
            <person name="Mounaud S."/>
            <person name="Pasculle A.W."/>
            <person name="Nierman W.C."/>
            <person name="Driscoll E."/>
            <person name="Cumbie R."/>
            <person name="Clancy C.J."/>
            <person name="Dupont C.L."/>
        </authorList>
    </citation>
    <scope>NUCLEOTIDE SEQUENCE [LARGE SCALE GENOMIC DNA]</scope>
    <source>
        <strain evidence="1 2">GL24</strain>
    </source>
</reference>
<dbReference type="Proteomes" id="UP000740926">
    <property type="component" value="Unassembled WGS sequence"/>
</dbReference>
<comment type="caution">
    <text evidence="1">The sequence shown here is derived from an EMBL/GenBank/DDBJ whole genome shotgun (WGS) entry which is preliminary data.</text>
</comment>
<keyword evidence="2" id="KW-1185">Reference proteome</keyword>
<evidence type="ECO:0000313" key="1">
    <source>
        <dbReference type="EMBL" id="KAG1561733.1"/>
    </source>
</evidence>
<sequence length="81" mass="8955">MQRKKVGRKSDLIICNDSGLELGCGEAGLDGEEFDSKVIVESSLKTPKVMHGMFVRLCSSVENKQEVIKKLQVVGLVFSRK</sequence>
<gene>
    <name evidence="1" type="ORF">G6F50_012171</name>
</gene>
<name>A0A9P6YRL7_9FUNG</name>
<dbReference type="EMBL" id="JAANIU010003566">
    <property type="protein sequence ID" value="KAG1561733.1"/>
    <property type="molecule type" value="Genomic_DNA"/>
</dbReference>
<proteinExistence type="predicted"/>
<organism evidence="1 2">
    <name type="scientific">Rhizopus delemar</name>
    <dbReference type="NCBI Taxonomy" id="936053"/>
    <lineage>
        <taxon>Eukaryota</taxon>
        <taxon>Fungi</taxon>
        <taxon>Fungi incertae sedis</taxon>
        <taxon>Mucoromycota</taxon>
        <taxon>Mucoromycotina</taxon>
        <taxon>Mucoromycetes</taxon>
        <taxon>Mucorales</taxon>
        <taxon>Mucorineae</taxon>
        <taxon>Rhizopodaceae</taxon>
        <taxon>Rhizopus</taxon>
    </lineage>
</organism>
<dbReference type="AlphaFoldDB" id="A0A9P6YRL7"/>
<evidence type="ECO:0000313" key="2">
    <source>
        <dbReference type="Proteomes" id="UP000740926"/>
    </source>
</evidence>